<reference evidence="4 5" key="1">
    <citation type="submission" date="2020-08" db="EMBL/GenBank/DDBJ databases">
        <title>Genomic Encyclopedia of Type Strains, Phase III (KMG-III): the genomes of soil and plant-associated and newly described type strains.</title>
        <authorList>
            <person name="Whitman W."/>
        </authorList>
    </citation>
    <scope>NUCLEOTIDE SEQUENCE [LARGE SCALE GENOMIC DNA]</scope>
    <source>
        <strain evidence="4 5">CECT 7753</strain>
    </source>
</reference>
<keyword evidence="1 4" id="KW-0378">Hydrolase</keyword>
<gene>
    <name evidence="4" type="ORF">FHS02_002324</name>
</gene>
<dbReference type="PROSITE" id="PS51257">
    <property type="entry name" value="PROKAR_LIPOPROTEIN"/>
    <property type="match status" value="1"/>
</dbReference>
<dbReference type="InterPro" id="IPR050261">
    <property type="entry name" value="FrsA_esterase"/>
</dbReference>
<feature type="chain" id="PRO_5030769219" evidence="2">
    <location>
        <begin position="32"/>
        <end position="398"/>
    </location>
</feature>
<dbReference type="InterPro" id="IPR029058">
    <property type="entry name" value="AB_hydrolase_fold"/>
</dbReference>
<dbReference type="InterPro" id="IPR000383">
    <property type="entry name" value="Xaa-Pro-like_dom"/>
</dbReference>
<dbReference type="SUPFAM" id="SSF53474">
    <property type="entry name" value="alpha/beta-Hydrolases"/>
    <property type="match status" value="1"/>
</dbReference>
<comment type="caution">
    <text evidence="4">The sequence shown here is derived from an EMBL/GenBank/DDBJ whole genome shotgun (WGS) entry which is preliminary data.</text>
</comment>
<feature type="signal peptide" evidence="2">
    <location>
        <begin position="1"/>
        <end position="31"/>
    </location>
</feature>
<keyword evidence="2" id="KW-0732">Signal</keyword>
<evidence type="ECO:0000256" key="1">
    <source>
        <dbReference type="ARBA" id="ARBA00022801"/>
    </source>
</evidence>
<name>A0A7W5HC16_9BURK</name>
<dbReference type="Pfam" id="PF02129">
    <property type="entry name" value="Peptidase_S15"/>
    <property type="match status" value="1"/>
</dbReference>
<dbReference type="PANTHER" id="PTHR22946:SF9">
    <property type="entry name" value="POLYKETIDE TRANSFERASE AF380"/>
    <property type="match status" value="1"/>
</dbReference>
<dbReference type="GO" id="GO:0052689">
    <property type="term" value="F:carboxylic ester hydrolase activity"/>
    <property type="evidence" value="ECO:0007669"/>
    <property type="project" value="UniProtKB-ARBA"/>
</dbReference>
<dbReference type="AlphaFoldDB" id="A0A7W5HC16"/>
<feature type="domain" description="Xaa-Pro dipeptidyl-peptidase-like" evidence="3">
    <location>
        <begin position="56"/>
        <end position="190"/>
    </location>
</feature>
<protein>
    <submittedName>
        <fullName evidence="4">Dienelactone hydrolase</fullName>
    </submittedName>
</protein>
<dbReference type="RefSeq" id="WP_229422589.1">
    <property type="nucleotide sequence ID" value="NZ_CP040017.1"/>
</dbReference>
<proteinExistence type="predicted"/>
<accession>A0A7W5HC16</accession>
<evidence type="ECO:0000313" key="5">
    <source>
        <dbReference type="Proteomes" id="UP000584325"/>
    </source>
</evidence>
<evidence type="ECO:0000313" key="4">
    <source>
        <dbReference type="EMBL" id="MBB3221517.1"/>
    </source>
</evidence>
<sequence length="398" mass="43257">MSALSRLRQLAVILSTAVLSCAAMVPGTATAAVQLPLDARLNEQIVMVPAGPRMNVKLETTLYKPAGPGPFPLLIINHGKSPGDPRSQPRDRFVYMATQFVRRGYAVMVPMRTGFAHSGGTYSDFGCNMKANGYQQAGDIADVVAYAREQSFVDPERIVIAGQSYGGLASIALSTQSLPGVRGIMNFAGGLKVHGGSCDWQQSLVGAFAEFGRKNRIETLWMYGANDSYFDPALVNRMYDAFSANGGKVQLVAYGPFKHDAHTMLGSRDGQQVWLPEVERFLRQVGMPVDPVYAVAEPAPQPRTNFAPLDDVAAVPFLPENGRRQYKAFLTKQTPRAFAVSSSGAWGWAEEGEMPNERALAACQAASREPCKLYSVDDYVVWGDVTEQPKDTMTGQTE</sequence>
<organism evidence="4 5">
    <name type="scientific">Pseudoduganella umbonata</name>
    <dbReference type="NCBI Taxonomy" id="864828"/>
    <lineage>
        <taxon>Bacteria</taxon>
        <taxon>Pseudomonadati</taxon>
        <taxon>Pseudomonadota</taxon>
        <taxon>Betaproteobacteria</taxon>
        <taxon>Burkholderiales</taxon>
        <taxon>Oxalobacteraceae</taxon>
        <taxon>Telluria group</taxon>
        <taxon>Pseudoduganella</taxon>
    </lineage>
</organism>
<evidence type="ECO:0000256" key="2">
    <source>
        <dbReference type="SAM" id="SignalP"/>
    </source>
</evidence>
<dbReference type="PANTHER" id="PTHR22946">
    <property type="entry name" value="DIENELACTONE HYDROLASE DOMAIN-CONTAINING PROTEIN-RELATED"/>
    <property type="match status" value="1"/>
</dbReference>
<dbReference type="Gene3D" id="3.40.50.1820">
    <property type="entry name" value="alpha/beta hydrolase"/>
    <property type="match status" value="1"/>
</dbReference>
<dbReference type="Proteomes" id="UP000584325">
    <property type="component" value="Unassembled WGS sequence"/>
</dbReference>
<dbReference type="EMBL" id="JACHXS010000003">
    <property type="protein sequence ID" value="MBB3221517.1"/>
    <property type="molecule type" value="Genomic_DNA"/>
</dbReference>
<evidence type="ECO:0000259" key="3">
    <source>
        <dbReference type="Pfam" id="PF02129"/>
    </source>
</evidence>